<evidence type="ECO:0000256" key="5">
    <source>
        <dbReference type="ARBA" id="ARBA00022692"/>
    </source>
</evidence>
<keyword evidence="6" id="KW-0029">Amino-acid transport</keyword>
<dbReference type="PANTHER" id="PTHR22950">
    <property type="entry name" value="AMINO ACID TRANSPORTER"/>
    <property type="match status" value="1"/>
</dbReference>
<sequence length="400" mass="44962">MTEQEPLLSTPSENNLQSKFTAILNFANSSLGSSVLANAFILKLLGFGIAPIFMIFIFSFAVMGYIWLKQAADTLGVYQYRQLIEKVYPKWVGTIIALCQMIFVFGSLVSYNIVTKDNFFFFGEEQKWQRAVLLAGIQIILVMPLSWLPTLESLKFNSYIDVAVMIYIDIVLVITFCQKGFNQTAKAVNMTENSIFAASLLTHSYAAILQFNFLNLYKELNKREKNIKPVTVWNSFICLTVYLVNGYFGYAIYGDQVKPNVIKNLSLEKTFWSISANCVMIVLMVVHIPVVAYPMRKTFEELAFQSNVNRKTEIIIGSVIIILAATVGCFLNSIDNILDFTSSLCGGTIGLVLPGLLKIKLATNNKDKIIAQMYTIIGMLITLFGFGVACYKWLIKPYTN</sequence>
<feature type="transmembrane region" description="Helical" evidence="9">
    <location>
        <begin position="230"/>
        <end position="250"/>
    </location>
</feature>
<organism evidence="11 12">
    <name type="scientific">Hexamita inflata</name>
    <dbReference type="NCBI Taxonomy" id="28002"/>
    <lineage>
        <taxon>Eukaryota</taxon>
        <taxon>Metamonada</taxon>
        <taxon>Diplomonadida</taxon>
        <taxon>Hexamitidae</taxon>
        <taxon>Hexamitinae</taxon>
        <taxon>Hexamita</taxon>
    </lineage>
</organism>
<feature type="transmembrane region" description="Helical" evidence="9">
    <location>
        <begin position="156"/>
        <end position="177"/>
    </location>
</feature>
<keyword evidence="5 9" id="KW-0812">Transmembrane</keyword>
<dbReference type="Pfam" id="PF01490">
    <property type="entry name" value="Aa_trans"/>
    <property type="match status" value="1"/>
</dbReference>
<keyword evidence="12" id="KW-1185">Reference proteome</keyword>
<evidence type="ECO:0000256" key="9">
    <source>
        <dbReference type="SAM" id="Phobius"/>
    </source>
</evidence>
<name>A0ABP1KKV8_9EUKA</name>
<evidence type="ECO:0000259" key="10">
    <source>
        <dbReference type="Pfam" id="PF01490"/>
    </source>
</evidence>
<dbReference type="PANTHER" id="PTHR22950:SF678">
    <property type="entry name" value="VACUOLAR AMINO ACID TRANSPORTER 5-RELATED"/>
    <property type="match status" value="1"/>
</dbReference>
<evidence type="ECO:0000256" key="2">
    <source>
        <dbReference type="ARBA" id="ARBA00008066"/>
    </source>
</evidence>
<proteinExistence type="inferred from homology"/>
<keyword evidence="3" id="KW-0813">Transport</keyword>
<feature type="transmembrane region" description="Helical" evidence="9">
    <location>
        <begin position="270"/>
        <end position="293"/>
    </location>
</feature>
<dbReference type="Proteomes" id="UP001642409">
    <property type="component" value="Unassembled WGS sequence"/>
</dbReference>
<comment type="caution">
    <text evidence="11">The sequence shown here is derived from an EMBL/GenBank/DDBJ whole genome shotgun (WGS) entry which is preliminary data.</text>
</comment>
<dbReference type="EMBL" id="CAXDID020000238">
    <property type="protein sequence ID" value="CAL6062207.1"/>
    <property type="molecule type" value="Genomic_DNA"/>
</dbReference>
<evidence type="ECO:0000256" key="3">
    <source>
        <dbReference type="ARBA" id="ARBA00022448"/>
    </source>
</evidence>
<feature type="domain" description="Amino acid transporter transmembrane" evidence="10">
    <location>
        <begin position="19"/>
        <end position="387"/>
    </location>
</feature>
<accession>A0ABP1KKV8</accession>
<feature type="transmembrane region" description="Helical" evidence="9">
    <location>
        <begin position="49"/>
        <end position="68"/>
    </location>
</feature>
<evidence type="ECO:0000256" key="7">
    <source>
        <dbReference type="ARBA" id="ARBA00022989"/>
    </source>
</evidence>
<comment type="similarity">
    <text evidence="2">Belongs to the amino acid/polyamine transporter 2 family.</text>
</comment>
<reference evidence="11 12" key="1">
    <citation type="submission" date="2024-07" db="EMBL/GenBank/DDBJ databases">
        <authorList>
            <person name="Akdeniz Z."/>
        </authorList>
    </citation>
    <scope>NUCLEOTIDE SEQUENCE [LARGE SCALE GENOMIC DNA]</scope>
</reference>
<feature type="transmembrane region" description="Helical" evidence="9">
    <location>
        <begin position="20"/>
        <end position="42"/>
    </location>
</feature>
<evidence type="ECO:0000256" key="4">
    <source>
        <dbReference type="ARBA" id="ARBA00022554"/>
    </source>
</evidence>
<protein>
    <submittedName>
        <fullName evidence="11">Putative</fullName>
    </submittedName>
</protein>
<keyword evidence="7 9" id="KW-1133">Transmembrane helix</keyword>
<evidence type="ECO:0000313" key="12">
    <source>
        <dbReference type="Proteomes" id="UP001642409"/>
    </source>
</evidence>
<keyword evidence="4" id="KW-0926">Vacuole</keyword>
<keyword evidence="8 9" id="KW-0472">Membrane</keyword>
<evidence type="ECO:0000256" key="6">
    <source>
        <dbReference type="ARBA" id="ARBA00022970"/>
    </source>
</evidence>
<feature type="transmembrane region" description="Helical" evidence="9">
    <location>
        <begin position="88"/>
        <end position="111"/>
    </location>
</feature>
<comment type="subcellular location">
    <subcellularLocation>
        <location evidence="1">Vacuole membrane</location>
        <topology evidence="1">Multi-pass membrane protein</topology>
    </subcellularLocation>
</comment>
<feature type="transmembrane region" description="Helical" evidence="9">
    <location>
        <begin position="131"/>
        <end position="150"/>
    </location>
</feature>
<gene>
    <name evidence="11" type="ORF">HINF_LOCUS50078</name>
</gene>
<evidence type="ECO:0000256" key="8">
    <source>
        <dbReference type="ARBA" id="ARBA00023136"/>
    </source>
</evidence>
<feature type="transmembrane region" description="Helical" evidence="9">
    <location>
        <begin position="314"/>
        <end position="334"/>
    </location>
</feature>
<evidence type="ECO:0000256" key="1">
    <source>
        <dbReference type="ARBA" id="ARBA00004128"/>
    </source>
</evidence>
<dbReference type="InterPro" id="IPR013057">
    <property type="entry name" value="AA_transpt_TM"/>
</dbReference>
<feature type="transmembrane region" description="Helical" evidence="9">
    <location>
        <begin position="369"/>
        <end position="394"/>
    </location>
</feature>
<evidence type="ECO:0000313" key="11">
    <source>
        <dbReference type="EMBL" id="CAL6062207.1"/>
    </source>
</evidence>